<organism evidence="1 2">
    <name type="scientific">Tomitella cavernea</name>
    <dbReference type="NCBI Taxonomy" id="1387982"/>
    <lineage>
        <taxon>Bacteria</taxon>
        <taxon>Bacillati</taxon>
        <taxon>Actinomycetota</taxon>
        <taxon>Actinomycetes</taxon>
        <taxon>Mycobacteriales</taxon>
        <taxon>Tomitella</taxon>
    </lineage>
</organism>
<dbReference type="Proteomes" id="UP001500839">
    <property type="component" value="Unassembled WGS sequence"/>
</dbReference>
<reference evidence="2" key="1">
    <citation type="journal article" date="2019" name="Int. J. Syst. Evol. Microbiol.">
        <title>The Global Catalogue of Microorganisms (GCM) 10K type strain sequencing project: providing services to taxonomists for standard genome sequencing and annotation.</title>
        <authorList>
            <consortium name="The Broad Institute Genomics Platform"/>
            <consortium name="The Broad Institute Genome Sequencing Center for Infectious Disease"/>
            <person name="Wu L."/>
            <person name="Ma J."/>
        </authorList>
    </citation>
    <scope>NUCLEOTIDE SEQUENCE [LARGE SCALE GENOMIC DNA]</scope>
    <source>
        <strain evidence="2">JCM 18542</strain>
    </source>
</reference>
<evidence type="ECO:0000313" key="1">
    <source>
        <dbReference type="EMBL" id="GAA4823060.1"/>
    </source>
</evidence>
<dbReference type="EMBL" id="BAABKQ010000001">
    <property type="protein sequence ID" value="GAA4823060.1"/>
    <property type="molecule type" value="Genomic_DNA"/>
</dbReference>
<accession>A0ABP9D5U9</accession>
<sequence>MLGSLSDLITSAQSSLGDATGSATDVSDLVFGSLQDIIGADN</sequence>
<protein>
    <submittedName>
        <fullName evidence="1">Uncharacterized protein</fullName>
    </submittedName>
</protein>
<dbReference type="RefSeq" id="WP_277952084.1">
    <property type="nucleotide sequence ID" value="NZ_BAABKQ010000001.1"/>
</dbReference>
<proteinExistence type="predicted"/>
<name>A0ABP9D5U9_9ACTN</name>
<gene>
    <name evidence="1" type="ORF">GCM10023353_34650</name>
</gene>
<evidence type="ECO:0000313" key="2">
    <source>
        <dbReference type="Proteomes" id="UP001500839"/>
    </source>
</evidence>
<keyword evidence="2" id="KW-1185">Reference proteome</keyword>
<comment type="caution">
    <text evidence="1">The sequence shown here is derived from an EMBL/GenBank/DDBJ whole genome shotgun (WGS) entry which is preliminary data.</text>
</comment>